<dbReference type="SUPFAM" id="SSF161098">
    <property type="entry name" value="MetI-like"/>
    <property type="match status" value="1"/>
</dbReference>
<evidence type="ECO:0000256" key="4">
    <source>
        <dbReference type="ARBA" id="ARBA00022448"/>
    </source>
</evidence>
<feature type="transmembrane region" description="Helical" evidence="10">
    <location>
        <begin position="169"/>
        <end position="191"/>
    </location>
</feature>
<keyword evidence="11" id="KW-0997">Cell inner membrane</keyword>
<accession>A0A0S4U2D9</accession>
<dbReference type="GO" id="GO:0005886">
    <property type="term" value="C:plasma membrane"/>
    <property type="evidence" value="ECO:0007669"/>
    <property type="project" value="UniProtKB-SubCell"/>
</dbReference>
<dbReference type="PATRIC" id="fig|305.109.peg.4624"/>
<feature type="transmembrane region" description="Helical" evidence="10">
    <location>
        <begin position="51"/>
        <end position="71"/>
    </location>
</feature>
<gene>
    <name evidence="12" type="primary">modB</name>
    <name evidence="12" type="ORF">PSS4_v1_100003</name>
</gene>
<comment type="subcellular location">
    <subcellularLocation>
        <location evidence="11">Cell inner membrane</location>
        <topology evidence="11">Multi-pass membrane protein</topology>
    </subcellularLocation>
    <subcellularLocation>
        <location evidence="2 10">Cell membrane</location>
        <topology evidence="2 10">Multi-pass membrane protein</topology>
    </subcellularLocation>
</comment>
<evidence type="ECO:0000313" key="12">
    <source>
        <dbReference type="EMBL" id="CUV16411.1"/>
    </source>
</evidence>
<dbReference type="AlphaFoldDB" id="A0A0S4U2D9"/>
<comment type="similarity">
    <text evidence="3 11">Belongs to the binding-protein-dependent transport system permease family. CysTW subfamily.</text>
</comment>
<organism evidence="12">
    <name type="scientific">Ralstonia solanacearum</name>
    <name type="common">Pseudomonas solanacearum</name>
    <dbReference type="NCBI Taxonomy" id="305"/>
    <lineage>
        <taxon>Bacteria</taxon>
        <taxon>Pseudomonadati</taxon>
        <taxon>Pseudomonadota</taxon>
        <taxon>Betaproteobacteria</taxon>
        <taxon>Burkholderiales</taxon>
        <taxon>Burkholderiaceae</taxon>
        <taxon>Ralstonia</taxon>
        <taxon>Ralstonia solanacearum species complex</taxon>
    </lineage>
</organism>
<feature type="transmembrane region" description="Helical" evidence="10">
    <location>
        <begin position="233"/>
        <end position="252"/>
    </location>
</feature>
<evidence type="ECO:0000256" key="3">
    <source>
        <dbReference type="ARBA" id="ARBA00007069"/>
    </source>
</evidence>
<protein>
    <recommendedName>
        <fullName evidence="11">Molybdenum transport system permease</fullName>
    </recommendedName>
</protein>
<name>A0A0S4U2D9_RALSL</name>
<keyword evidence="8 10" id="KW-1133">Transmembrane helix</keyword>
<evidence type="ECO:0000256" key="9">
    <source>
        <dbReference type="ARBA" id="ARBA00023136"/>
    </source>
</evidence>
<keyword evidence="9 10" id="KW-0472">Membrane</keyword>
<feature type="transmembrane region" description="Helical" evidence="10">
    <location>
        <begin position="83"/>
        <end position="105"/>
    </location>
</feature>
<feature type="transmembrane region" description="Helical" evidence="10">
    <location>
        <begin position="117"/>
        <end position="140"/>
    </location>
</feature>
<evidence type="ECO:0000256" key="1">
    <source>
        <dbReference type="ARBA" id="ARBA00002949"/>
    </source>
</evidence>
<evidence type="ECO:0000256" key="10">
    <source>
        <dbReference type="RuleBase" id="RU363032"/>
    </source>
</evidence>
<dbReference type="Pfam" id="PF00528">
    <property type="entry name" value="BPD_transp_1"/>
    <property type="match status" value="1"/>
</dbReference>
<keyword evidence="5" id="KW-1003">Cell membrane</keyword>
<dbReference type="PANTHER" id="PTHR30183:SF3">
    <property type="entry name" value="MOLYBDENUM TRANSPORT SYSTEM PERMEASE PROTEIN MODB"/>
    <property type="match status" value="1"/>
</dbReference>
<proteinExistence type="inferred from homology"/>
<dbReference type="PANTHER" id="PTHR30183">
    <property type="entry name" value="MOLYBDENUM TRANSPORT SYSTEM PERMEASE PROTEIN MODB"/>
    <property type="match status" value="1"/>
</dbReference>
<dbReference type="InterPro" id="IPR035906">
    <property type="entry name" value="MetI-like_sf"/>
</dbReference>
<dbReference type="NCBIfam" id="TIGR02141">
    <property type="entry name" value="modB_ABC"/>
    <property type="match status" value="1"/>
</dbReference>
<evidence type="ECO:0000256" key="11">
    <source>
        <dbReference type="RuleBase" id="RU365097"/>
    </source>
</evidence>
<evidence type="ECO:0000256" key="6">
    <source>
        <dbReference type="ARBA" id="ARBA00022505"/>
    </source>
</evidence>
<evidence type="ECO:0000256" key="8">
    <source>
        <dbReference type="ARBA" id="ARBA00022989"/>
    </source>
</evidence>
<keyword evidence="7 10" id="KW-0812">Transmembrane</keyword>
<dbReference type="CDD" id="cd06261">
    <property type="entry name" value="TM_PBP2"/>
    <property type="match status" value="1"/>
</dbReference>
<evidence type="ECO:0000256" key="5">
    <source>
        <dbReference type="ARBA" id="ARBA00022475"/>
    </source>
</evidence>
<evidence type="ECO:0000256" key="2">
    <source>
        <dbReference type="ARBA" id="ARBA00004651"/>
    </source>
</evidence>
<evidence type="ECO:0000256" key="7">
    <source>
        <dbReference type="ARBA" id="ARBA00022692"/>
    </source>
</evidence>
<dbReference type="Gene3D" id="1.10.3720.10">
    <property type="entry name" value="MetI-like"/>
    <property type="match status" value="1"/>
</dbReference>
<dbReference type="InterPro" id="IPR000515">
    <property type="entry name" value="MetI-like"/>
</dbReference>
<reference evidence="12" key="1">
    <citation type="submission" date="2015-10" db="EMBL/GenBank/DDBJ databases">
        <authorList>
            <person name="Gilbert D.G."/>
        </authorList>
    </citation>
    <scope>NUCLEOTIDE SEQUENCE</scope>
    <source>
        <strain evidence="12">Phyl III-seqv23</strain>
    </source>
</reference>
<dbReference type="EMBL" id="LN899821">
    <property type="protein sequence ID" value="CUV16411.1"/>
    <property type="molecule type" value="Genomic_DNA"/>
</dbReference>
<dbReference type="PROSITE" id="PS50928">
    <property type="entry name" value="ABC_TM1"/>
    <property type="match status" value="1"/>
</dbReference>
<comment type="function">
    <text evidence="1 11">Part of the binding-protein-dependent transport system for molybdenum; probably responsible for the translocation of the substrate across the membrane.</text>
</comment>
<keyword evidence="4 10" id="KW-0813">Transport</keyword>
<dbReference type="GO" id="GO:0015098">
    <property type="term" value="F:molybdate ion transmembrane transporter activity"/>
    <property type="evidence" value="ECO:0007669"/>
    <property type="project" value="UniProtKB-UniRule"/>
</dbReference>
<sequence>MPSGGLTIRYSQPYIAHVTLDLPPGVRMPGRLHPPLMTASIWTPLLLSLKVAGWATALNLILGVAAAYVLARTRSRLRDLLDSLLTLPLVLPPTVLGYYLLVLLGRRGVIGGWLDSLGIQLVFTWQGAVIASTVVAFPLVMKSARAAFESVDHQLEAAARVLGISEAAVFFRVTLPLAAHGIAAGVLLAFARALGEFGATLMIAGNLPGRTQTLSVAIYEAVQAGDDASANTLVLITSITCVIVLVIASRLVRGRAPNMLEQPA</sequence>
<dbReference type="InterPro" id="IPR011867">
    <property type="entry name" value="ModB_ABC"/>
</dbReference>
<keyword evidence="6 11" id="KW-0500">Molybdenum</keyword>